<feature type="transmembrane region" description="Helical" evidence="1">
    <location>
        <begin position="175"/>
        <end position="193"/>
    </location>
</feature>
<evidence type="ECO:0000256" key="1">
    <source>
        <dbReference type="SAM" id="Phobius"/>
    </source>
</evidence>
<keyword evidence="1" id="KW-1133">Transmembrane helix</keyword>
<evidence type="ECO:0000313" key="3">
    <source>
        <dbReference type="Proteomes" id="UP000265614"/>
    </source>
</evidence>
<dbReference type="NCBIfam" id="TIGR00843">
    <property type="entry name" value="benE"/>
    <property type="match status" value="1"/>
</dbReference>
<protein>
    <submittedName>
        <fullName evidence="2">Benzoate transporter BenE</fullName>
    </submittedName>
</protein>
<feature type="transmembrane region" description="Helical" evidence="1">
    <location>
        <begin position="150"/>
        <end position="168"/>
    </location>
</feature>
<accession>A0A3A3YYR4</accession>
<dbReference type="AlphaFoldDB" id="A0A3A3YYR4"/>
<dbReference type="EMBL" id="QZEZ01000007">
    <property type="protein sequence ID" value="RJK94278.1"/>
    <property type="molecule type" value="Genomic_DNA"/>
</dbReference>
<dbReference type="RefSeq" id="WP_119951287.1">
    <property type="nucleotide sequence ID" value="NZ_QZEZ01000007.1"/>
</dbReference>
<evidence type="ECO:0000313" key="2">
    <source>
        <dbReference type="EMBL" id="RJK94278.1"/>
    </source>
</evidence>
<feature type="transmembrane region" description="Helical" evidence="1">
    <location>
        <begin position="125"/>
        <end position="144"/>
    </location>
</feature>
<comment type="caution">
    <text evidence="2">The sequence shown here is derived from an EMBL/GenBank/DDBJ whole genome shotgun (WGS) entry which is preliminary data.</text>
</comment>
<dbReference type="GO" id="GO:0005886">
    <property type="term" value="C:plasma membrane"/>
    <property type="evidence" value="ECO:0007669"/>
    <property type="project" value="TreeGrafter"/>
</dbReference>
<feature type="transmembrane region" description="Helical" evidence="1">
    <location>
        <begin position="12"/>
        <end position="39"/>
    </location>
</feature>
<keyword evidence="3" id="KW-1185">Reference proteome</keyword>
<dbReference type="OrthoDB" id="9813854at2"/>
<dbReference type="PANTHER" id="PTHR30199:SF0">
    <property type="entry name" value="INNER MEMBRANE PROTEIN YDCO"/>
    <property type="match status" value="1"/>
</dbReference>
<name>A0A3A3YYR4_9ACTN</name>
<feature type="transmembrane region" description="Helical" evidence="1">
    <location>
        <begin position="72"/>
        <end position="90"/>
    </location>
</feature>
<reference evidence="2 3" key="1">
    <citation type="submission" date="2018-09" db="EMBL/GenBank/DDBJ databases">
        <title>YIM 75000 draft genome.</title>
        <authorList>
            <person name="Tang S."/>
            <person name="Feng Y."/>
        </authorList>
    </citation>
    <scope>NUCLEOTIDE SEQUENCE [LARGE SCALE GENOMIC DNA]</scope>
    <source>
        <strain evidence="2 3">YIM 75000</strain>
    </source>
</reference>
<dbReference type="Proteomes" id="UP000265614">
    <property type="component" value="Unassembled WGS sequence"/>
</dbReference>
<dbReference type="InterPro" id="IPR004711">
    <property type="entry name" value="Benzoate_Transporter"/>
</dbReference>
<feature type="transmembrane region" description="Helical" evidence="1">
    <location>
        <begin position="96"/>
        <end position="113"/>
    </location>
</feature>
<feature type="transmembrane region" description="Helical" evidence="1">
    <location>
        <begin position="291"/>
        <end position="315"/>
    </location>
</feature>
<feature type="transmembrane region" description="Helical" evidence="1">
    <location>
        <begin position="45"/>
        <end position="65"/>
    </location>
</feature>
<feature type="transmembrane region" description="Helical" evidence="1">
    <location>
        <begin position="356"/>
        <end position="382"/>
    </location>
</feature>
<organism evidence="2 3">
    <name type="scientific">Vallicoccus soli</name>
    <dbReference type="NCBI Taxonomy" id="2339232"/>
    <lineage>
        <taxon>Bacteria</taxon>
        <taxon>Bacillati</taxon>
        <taxon>Actinomycetota</taxon>
        <taxon>Actinomycetes</taxon>
        <taxon>Motilibacterales</taxon>
        <taxon>Vallicoccaceae</taxon>
        <taxon>Vallicoccus</taxon>
    </lineage>
</organism>
<feature type="transmembrane region" description="Helical" evidence="1">
    <location>
        <begin position="213"/>
        <end position="237"/>
    </location>
</feature>
<feature type="transmembrane region" description="Helical" evidence="1">
    <location>
        <begin position="249"/>
        <end position="271"/>
    </location>
</feature>
<feature type="transmembrane region" description="Helical" evidence="1">
    <location>
        <begin position="322"/>
        <end position="344"/>
    </location>
</feature>
<dbReference type="PANTHER" id="PTHR30199">
    <property type="entry name" value="MFS FAMILY TRANSPORTER, PREDICTED SUBSTRATE BENZOATE"/>
    <property type="match status" value="1"/>
</dbReference>
<dbReference type="GO" id="GO:0042925">
    <property type="term" value="F:benzoate transmembrane transporter activity"/>
    <property type="evidence" value="ECO:0007669"/>
    <property type="project" value="InterPro"/>
</dbReference>
<keyword evidence="1" id="KW-0812">Transmembrane</keyword>
<proteinExistence type="predicted"/>
<gene>
    <name evidence="2" type="primary">benE</name>
    <name evidence="2" type="ORF">D5H78_14940</name>
</gene>
<keyword evidence="1" id="KW-0472">Membrane</keyword>
<sequence length="390" mass="37618">MLQRLRSLPAQAVGAGVVAAVLGYASSVAVVVAGLTAAGASTAQVGSGLAAVGVAMGVLSIALSVTTRVPVAVVWSTPGLALLAAVGPVAGGFPAVLGALALAGGLIALTGLVRPLSRLLQRLPAPVTSAVLAGILLPFCLAPARALEPFPVQAGVVCLVWVAALRLAPRYAAPAALAALLAVVAVDGGVVLPGGGDALPSLVATAPTLSWQAVTAIALPLYVVTMAAQNLVGAAVLSSYGYRTPVGRVLVGTGLASAATAPLAAPTANLAAITGALTAGPAAHPDPRRRWVAAAVSGVGHLVLAAVAPFTAALVAQVDPRLVATAAGLGLLGAFVGAATAALADEDLRLPAAVTLLVTASGVDVLGLGSAPLGLAAGLVLARLLRPARG</sequence>
<dbReference type="Pfam" id="PF03594">
    <property type="entry name" value="BenE"/>
    <property type="match status" value="1"/>
</dbReference>